<dbReference type="Pfam" id="PF00497">
    <property type="entry name" value="SBP_bac_3"/>
    <property type="match status" value="1"/>
</dbReference>
<comment type="caution">
    <text evidence="11">The sequence shown here is derived from an EMBL/GenBank/DDBJ whole genome shotgun (WGS) entry which is preliminary data.</text>
</comment>
<feature type="transmembrane region" description="Helical" evidence="7">
    <location>
        <begin position="274"/>
        <end position="296"/>
    </location>
</feature>
<dbReference type="Pfam" id="PF00512">
    <property type="entry name" value="HisKA"/>
    <property type="match status" value="1"/>
</dbReference>
<dbReference type="SUPFAM" id="SSF47226">
    <property type="entry name" value="Histidine-containing phosphotransfer domain, HPT domain"/>
    <property type="match status" value="1"/>
</dbReference>
<evidence type="ECO:0000259" key="10">
    <source>
        <dbReference type="PROSITE" id="PS50110"/>
    </source>
</evidence>
<dbReference type="PROSITE" id="PS50109">
    <property type="entry name" value="HIS_KIN"/>
    <property type="match status" value="1"/>
</dbReference>
<dbReference type="Pfam" id="PF02518">
    <property type="entry name" value="HATPase_c"/>
    <property type="match status" value="1"/>
</dbReference>
<organism evidence="11 12">
    <name type="scientific">Pseudomonas paralactis</name>
    <dbReference type="NCBI Taxonomy" id="1615673"/>
    <lineage>
        <taxon>Bacteria</taxon>
        <taxon>Pseudomonadati</taxon>
        <taxon>Pseudomonadota</taxon>
        <taxon>Gammaproteobacteria</taxon>
        <taxon>Pseudomonadales</taxon>
        <taxon>Pseudomonadaceae</taxon>
        <taxon>Pseudomonas</taxon>
    </lineage>
</organism>
<dbReference type="SUPFAM" id="SSF53850">
    <property type="entry name" value="Periplasmic binding protein-like II"/>
    <property type="match status" value="1"/>
</dbReference>
<feature type="modified residue" description="4-aspartylphosphate" evidence="6">
    <location>
        <position position="610"/>
    </location>
</feature>
<dbReference type="Gene3D" id="3.30.565.10">
    <property type="entry name" value="Histidine kinase-like ATPase, C-terminal domain"/>
    <property type="match status" value="1"/>
</dbReference>
<dbReference type="InterPro" id="IPR036890">
    <property type="entry name" value="HATPase_C_sf"/>
</dbReference>
<dbReference type="PROSITE" id="PS50110">
    <property type="entry name" value="RESPONSE_REGULATORY"/>
    <property type="match status" value="1"/>
</dbReference>
<dbReference type="RefSeq" id="WP_082629690.1">
    <property type="nucleotide sequence ID" value="NZ_JYLN01000010.1"/>
</dbReference>
<keyword evidence="5 11" id="KW-0418">Kinase</keyword>
<dbReference type="InterPro" id="IPR003661">
    <property type="entry name" value="HisK_dim/P_dom"/>
</dbReference>
<feature type="domain" description="Response regulatory" evidence="10">
    <location>
        <begin position="561"/>
        <end position="676"/>
    </location>
</feature>
<dbReference type="CDD" id="cd00082">
    <property type="entry name" value="HisKA"/>
    <property type="match status" value="1"/>
</dbReference>
<dbReference type="CDD" id="cd16922">
    <property type="entry name" value="HATPase_EvgS-ArcB-TorS-like"/>
    <property type="match status" value="1"/>
</dbReference>
<gene>
    <name evidence="11" type="ORF">TX23_22660</name>
</gene>
<reference evidence="11 12" key="1">
    <citation type="submission" date="2015-02" db="EMBL/GenBank/DDBJ databases">
        <title>Two Pseudomonas sp. nov., isolated from raw milk.</title>
        <authorList>
            <person name="Wenning M."/>
            <person name="von Neubeck M."/>
            <person name="Huptas C."/>
            <person name="Scherer S."/>
        </authorList>
    </citation>
    <scope>NUCLEOTIDE SEQUENCE [LARGE SCALE GENOMIC DNA]</scope>
    <source>
        <strain evidence="11 12">DSM 29164</strain>
    </source>
</reference>
<evidence type="ECO:0000256" key="6">
    <source>
        <dbReference type="PROSITE-ProRule" id="PRU00169"/>
    </source>
</evidence>
<keyword evidence="4" id="KW-0808">Transferase</keyword>
<dbReference type="SMART" id="SM00448">
    <property type="entry name" value="REC"/>
    <property type="match status" value="1"/>
</dbReference>
<feature type="signal peptide" evidence="8">
    <location>
        <begin position="1"/>
        <end position="21"/>
    </location>
</feature>
<proteinExistence type="predicted"/>
<evidence type="ECO:0000313" key="11">
    <source>
        <dbReference type="EMBL" id="KRP69692.1"/>
    </source>
</evidence>
<dbReference type="SMART" id="SM00387">
    <property type="entry name" value="HATPase_c"/>
    <property type="match status" value="1"/>
</dbReference>
<dbReference type="GO" id="GO:0000155">
    <property type="term" value="F:phosphorelay sensor kinase activity"/>
    <property type="evidence" value="ECO:0007669"/>
    <property type="project" value="InterPro"/>
</dbReference>
<dbReference type="AlphaFoldDB" id="A0A0R3ABT4"/>
<evidence type="ECO:0000259" key="9">
    <source>
        <dbReference type="PROSITE" id="PS50109"/>
    </source>
</evidence>
<evidence type="ECO:0000256" key="4">
    <source>
        <dbReference type="ARBA" id="ARBA00022679"/>
    </source>
</evidence>
<accession>A0A0R3ABT4</accession>
<dbReference type="SUPFAM" id="SSF52172">
    <property type="entry name" value="CheY-like"/>
    <property type="match status" value="1"/>
</dbReference>
<dbReference type="SUPFAM" id="SSF55874">
    <property type="entry name" value="ATPase domain of HSP90 chaperone/DNA topoisomerase II/histidine kinase"/>
    <property type="match status" value="1"/>
</dbReference>
<evidence type="ECO:0000256" key="7">
    <source>
        <dbReference type="SAM" id="Phobius"/>
    </source>
</evidence>
<dbReference type="InterPro" id="IPR003594">
    <property type="entry name" value="HATPase_dom"/>
</dbReference>
<keyword evidence="7" id="KW-1133">Transmembrane helix</keyword>
<dbReference type="OrthoDB" id="9797243at2"/>
<evidence type="ECO:0000256" key="3">
    <source>
        <dbReference type="ARBA" id="ARBA00022553"/>
    </source>
</evidence>
<sequence>MRRLLLVLALVCLAASVGVYASSPPMTLTQQEVVWIAANPVLRVGVFEDLLPFEYMSGGQLRGMSAKYLKLIGLRTGLHFQPVLTTTRSARKDMLISGEVDILSTRRRSDDPAQDRGMLYTLPYNTSSTILVSRFGDQPLAGLQQLAHKRLVMLGREVYGAFLRHEAPGVTIITAQNAVDMMAMVKDGKADAAIASEWLLIPYLSRQYQGVLQISGVVPQLHTGVSMAVRDSDEILLSILEKALASITGDERKAIFDAWFADMNLDIPTIRSIAVHYAGELWLLLAIVLLLVILVWQSRLQRRRAVQREREKAMFLAVMSHEIRSPMNAVLAAVELLEHTPLDEQQRHFTGLANTGANTLLRLVDDVLDISKMEAGQLRLNLEPVDLWSLLQQQVDDYRGYAEEKRLTLTLTGQRPVVSALLDDQRVTQVLRNLISNAIKFTEHGGVEVQLLLPDAQPGATSQALIRVVDTGIGLSDQAQAALFRPYARARQSFKRSGGSGLGLVICRRLLKLMQGELTLSSVPGSGTQVEVRLPVEWAGALESPVQAADPVAAPIEVSFWVLVLEGEYADQQAVKALLQGFGLGVLLAVDDDEALALFSEHRVALVLIDEHQAFNLSGPLRDVEHQQQRGHCPIIAMSQVTGNAYLERCFAAGLDGVLSKPVRQDKLQQMIELWCDQVPVAATQVQGACGHEREGPQEALRPDMNRLFSAVALRDRSVAMQAAQRLQGAAKTVGWAAIAAGAENVELLLHDEVSWPTVAVARQLSLMMDDWTAASY</sequence>
<dbReference type="InterPro" id="IPR005467">
    <property type="entry name" value="His_kinase_dom"/>
</dbReference>
<dbReference type="CDD" id="cd01007">
    <property type="entry name" value="PBP2_BvgS_HisK_like"/>
    <property type="match status" value="1"/>
</dbReference>
<dbReference type="PANTHER" id="PTHR43047">
    <property type="entry name" value="TWO-COMPONENT HISTIDINE PROTEIN KINASE"/>
    <property type="match status" value="1"/>
</dbReference>
<keyword evidence="7" id="KW-0472">Membrane</keyword>
<evidence type="ECO:0000256" key="1">
    <source>
        <dbReference type="ARBA" id="ARBA00000085"/>
    </source>
</evidence>
<dbReference type="InterPro" id="IPR004358">
    <property type="entry name" value="Sig_transdc_His_kin-like_C"/>
</dbReference>
<evidence type="ECO:0000256" key="8">
    <source>
        <dbReference type="SAM" id="SignalP"/>
    </source>
</evidence>
<feature type="chain" id="PRO_5006431444" description="histidine kinase" evidence="8">
    <location>
        <begin position="22"/>
        <end position="777"/>
    </location>
</feature>
<dbReference type="PATRIC" id="fig|1615673.3.peg.132"/>
<dbReference type="Gene3D" id="1.10.287.130">
    <property type="match status" value="1"/>
</dbReference>
<dbReference type="SMART" id="SM00388">
    <property type="entry name" value="HisKA"/>
    <property type="match status" value="1"/>
</dbReference>
<dbReference type="Proteomes" id="UP000050852">
    <property type="component" value="Unassembled WGS sequence"/>
</dbReference>
<dbReference type="SMART" id="SM00062">
    <property type="entry name" value="PBPb"/>
    <property type="match status" value="1"/>
</dbReference>
<keyword evidence="8" id="KW-0732">Signal</keyword>
<dbReference type="InterPro" id="IPR011006">
    <property type="entry name" value="CheY-like_superfamily"/>
</dbReference>
<dbReference type="Gene3D" id="3.40.50.2300">
    <property type="match status" value="1"/>
</dbReference>
<evidence type="ECO:0000313" key="12">
    <source>
        <dbReference type="Proteomes" id="UP000050852"/>
    </source>
</evidence>
<feature type="domain" description="Histidine kinase" evidence="9">
    <location>
        <begin position="318"/>
        <end position="538"/>
    </location>
</feature>
<comment type="catalytic activity">
    <reaction evidence="1">
        <text>ATP + protein L-histidine = ADP + protein N-phospho-L-histidine.</text>
        <dbReference type="EC" id="2.7.13.3"/>
    </reaction>
</comment>
<dbReference type="PRINTS" id="PR00344">
    <property type="entry name" value="BCTRLSENSOR"/>
</dbReference>
<evidence type="ECO:0000256" key="5">
    <source>
        <dbReference type="ARBA" id="ARBA00022777"/>
    </source>
</evidence>
<dbReference type="InterPro" id="IPR036097">
    <property type="entry name" value="HisK_dim/P_sf"/>
</dbReference>
<dbReference type="InterPro" id="IPR001638">
    <property type="entry name" value="Solute-binding_3/MltF_N"/>
</dbReference>
<dbReference type="Gene3D" id="3.40.190.10">
    <property type="entry name" value="Periplasmic binding protein-like II"/>
    <property type="match status" value="2"/>
</dbReference>
<dbReference type="EC" id="2.7.13.3" evidence="2"/>
<name>A0A0R3ABT4_9PSED</name>
<dbReference type="Pfam" id="PF00072">
    <property type="entry name" value="Response_reg"/>
    <property type="match status" value="1"/>
</dbReference>
<dbReference type="SUPFAM" id="SSF47384">
    <property type="entry name" value="Homodimeric domain of signal transducing histidine kinase"/>
    <property type="match status" value="1"/>
</dbReference>
<evidence type="ECO:0000256" key="2">
    <source>
        <dbReference type="ARBA" id="ARBA00012438"/>
    </source>
</evidence>
<dbReference type="EMBL" id="JYLN01000010">
    <property type="protein sequence ID" value="KRP69692.1"/>
    <property type="molecule type" value="Genomic_DNA"/>
</dbReference>
<dbReference type="InterPro" id="IPR036641">
    <property type="entry name" value="HPT_dom_sf"/>
</dbReference>
<keyword evidence="3 6" id="KW-0597">Phosphoprotein</keyword>
<keyword evidence="7" id="KW-0812">Transmembrane</keyword>
<protein>
    <recommendedName>
        <fullName evidence="2">histidine kinase</fullName>
        <ecNumber evidence="2">2.7.13.3</ecNumber>
    </recommendedName>
</protein>
<dbReference type="InterPro" id="IPR001789">
    <property type="entry name" value="Sig_transdc_resp-reg_receiver"/>
</dbReference>